<sequence>MSGQPPVTGRRRRRPVLLAGAALATLAVAGAATLGLGGRGGGSPDPSRSGPAATATVTRQTLVKAVTLAGVLGYGAAVPLACTAAGIVTWLPEVGATVKQGGTVLRADERPVVLFYGFLPMYRPLSAGTKGSDVRQFERNLKALGYTGFTVDDDFSASTAGAVKRWQRDLGLPETGTVDRERVVYVPGPVRIAERLVRLGAAATGDVLSYTGRTRLVTVSVEPNEAGWAAKGTRVAISLPTGASVSGQVSAVGAPTTGGGGEQPAGPEQPGTGTAKVDISISVADQKALGALAGASVDVRYVEQERRNVLTVPVDALLALAEGGYGVELVDAGRTRIVPVEPGMFADGRVEVTGDGLTEGQPVGVPA</sequence>
<dbReference type="EMBL" id="JBHSPR010000010">
    <property type="protein sequence ID" value="MFC6017963.1"/>
    <property type="molecule type" value="Genomic_DNA"/>
</dbReference>
<dbReference type="InterPro" id="IPR036366">
    <property type="entry name" value="PGBDSf"/>
</dbReference>
<dbReference type="PANTHER" id="PTHR32347">
    <property type="entry name" value="EFFLUX SYSTEM COMPONENT YKNX-RELATED"/>
    <property type="match status" value="1"/>
</dbReference>
<dbReference type="InterPro" id="IPR036365">
    <property type="entry name" value="PGBD-like_sf"/>
</dbReference>
<feature type="region of interest" description="Disordered" evidence="3">
    <location>
        <begin position="248"/>
        <end position="274"/>
    </location>
</feature>
<evidence type="ECO:0000259" key="4">
    <source>
        <dbReference type="Pfam" id="PF01471"/>
    </source>
</evidence>
<dbReference type="Pfam" id="PF01471">
    <property type="entry name" value="PG_binding_1"/>
    <property type="match status" value="1"/>
</dbReference>
<evidence type="ECO:0000313" key="5">
    <source>
        <dbReference type="EMBL" id="MFC6017963.1"/>
    </source>
</evidence>
<feature type="domain" description="Peptidoglycan binding-like" evidence="4">
    <location>
        <begin position="131"/>
        <end position="181"/>
    </location>
</feature>
<name>A0ABW1KCA5_9ACTN</name>
<comment type="subcellular location">
    <subcellularLocation>
        <location evidence="1">Cell envelope</location>
    </subcellularLocation>
</comment>
<dbReference type="Gene3D" id="1.10.101.10">
    <property type="entry name" value="PGBD-like superfamily/PGBD"/>
    <property type="match status" value="1"/>
</dbReference>
<dbReference type="InterPro" id="IPR050465">
    <property type="entry name" value="UPF0194_transport"/>
</dbReference>
<dbReference type="RefSeq" id="WP_377422642.1">
    <property type="nucleotide sequence ID" value="NZ_JBHSPR010000010.1"/>
</dbReference>
<dbReference type="Proteomes" id="UP001596203">
    <property type="component" value="Unassembled WGS sequence"/>
</dbReference>
<organism evidence="5 6">
    <name type="scientific">Plantactinospora solaniradicis</name>
    <dbReference type="NCBI Taxonomy" id="1723736"/>
    <lineage>
        <taxon>Bacteria</taxon>
        <taxon>Bacillati</taxon>
        <taxon>Actinomycetota</taxon>
        <taxon>Actinomycetes</taxon>
        <taxon>Micromonosporales</taxon>
        <taxon>Micromonosporaceae</taxon>
        <taxon>Plantactinospora</taxon>
    </lineage>
</organism>
<dbReference type="InterPro" id="IPR002477">
    <property type="entry name" value="Peptidoglycan-bd-like"/>
</dbReference>
<gene>
    <name evidence="5" type="ORF">ACFP2T_17310</name>
</gene>
<keyword evidence="6" id="KW-1185">Reference proteome</keyword>
<proteinExistence type="predicted"/>
<dbReference type="SUPFAM" id="SSF47090">
    <property type="entry name" value="PGBD-like"/>
    <property type="match status" value="1"/>
</dbReference>
<evidence type="ECO:0000313" key="6">
    <source>
        <dbReference type="Proteomes" id="UP001596203"/>
    </source>
</evidence>
<evidence type="ECO:0000256" key="3">
    <source>
        <dbReference type="SAM" id="MobiDB-lite"/>
    </source>
</evidence>
<dbReference type="Gene3D" id="2.40.420.20">
    <property type="match status" value="1"/>
</dbReference>
<protein>
    <submittedName>
        <fullName evidence="5">Peptidoglycan-binding protein</fullName>
    </submittedName>
</protein>
<evidence type="ECO:0000256" key="1">
    <source>
        <dbReference type="ARBA" id="ARBA00004196"/>
    </source>
</evidence>
<dbReference type="PANTHER" id="PTHR32347:SF23">
    <property type="entry name" value="BLL5650 PROTEIN"/>
    <property type="match status" value="1"/>
</dbReference>
<feature type="compositionally biased region" description="Low complexity" evidence="3">
    <location>
        <begin position="264"/>
        <end position="274"/>
    </location>
</feature>
<comment type="caution">
    <text evidence="5">The sequence shown here is derived from an EMBL/GenBank/DDBJ whole genome shotgun (WGS) entry which is preliminary data.</text>
</comment>
<accession>A0ABW1KCA5</accession>
<keyword evidence="2" id="KW-0175">Coiled coil</keyword>
<reference evidence="6" key="1">
    <citation type="journal article" date="2019" name="Int. J. Syst. Evol. Microbiol.">
        <title>The Global Catalogue of Microorganisms (GCM) 10K type strain sequencing project: providing services to taxonomists for standard genome sequencing and annotation.</title>
        <authorList>
            <consortium name="The Broad Institute Genomics Platform"/>
            <consortium name="The Broad Institute Genome Sequencing Center for Infectious Disease"/>
            <person name="Wu L."/>
            <person name="Ma J."/>
        </authorList>
    </citation>
    <scope>NUCLEOTIDE SEQUENCE [LARGE SCALE GENOMIC DNA]</scope>
    <source>
        <strain evidence="6">ZS-35-S2</strain>
    </source>
</reference>
<evidence type="ECO:0000256" key="2">
    <source>
        <dbReference type="ARBA" id="ARBA00023054"/>
    </source>
</evidence>